<evidence type="ECO:0000313" key="5">
    <source>
        <dbReference type="EMBL" id="EPT00060.1"/>
    </source>
</evidence>
<dbReference type="OrthoDB" id="2213137at2759"/>
<comment type="subcellular location">
    <subcellularLocation>
        <location evidence="1">Membrane</location>
        <topology evidence="1">Multi-pass membrane protein</topology>
    </subcellularLocation>
</comment>
<evidence type="ECO:0000313" key="6">
    <source>
        <dbReference type="Proteomes" id="UP000015241"/>
    </source>
</evidence>
<feature type="transmembrane region" description="Helical" evidence="3">
    <location>
        <begin position="108"/>
        <end position="127"/>
    </location>
</feature>
<keyword evidence="3" id="KW-0472">Membrane</keyword>
<dbReference type="GO" id="GO:0016020">
    <property type="term" value="C:membrane"/>
    <property type="evidence" value="ECO:0007669"/>
    <property type="project" value="UniProtKB-SubCell"/>
</dbReference>
<feature type="transmembrane region" description="Helical" evidence="3">
    <location>
        <begin position="403"/>
        <end position="422"/>
    </location>
</feature>
<dbReference type="PROSITE" id="PS50850">
    <property type="entry name" value="MFS"/>
    <property type="match status" value="1"/>
</dbReference>
<feature type="transmembrane region" description="Helical" evidence="3">
    <location>
        <begin position="139"/>
        <end position="156"/>
    </location>
</feature>
<dbReference type="Pfam" id="PF07690">
    <property type="entry name" value="MFS_1"/>
    <property type="match status" value="1"/>
</dbReference>
<protein>
    <recommendedName>
        <fullName evidence="4">Major facilitator superfamily (MFS) profile domain-containing protein</fullName>
    </recommendedName>
</protein>
<feature type="transmembrane region" description="Helical" evidence="3">
    <location>
        <begin position="307"/>
        <end position="327"/>
    </location>
</feature>
<dbReference type="InterPro" id="IPR050327">
    <property type="entry name" value="Proton-linked_MCT"/>
</dbReference>
<dbReference type="PANTHER" id="PTHR11360:SF284">
    <property type="entry name" value="EG:103B4.3 PROTEIN-RELATED"/>
    <property type="match status" value="1"/>
</dbReference>
<accession>S8FP27</accession>
<evidence type="ECO:0000256" key="2">
    <source>
        <dbReference type="ARBA" id="ARBA00006727"/>
    </source>
</evidence>
<dbReference type="Gene3D" id="1.20.1250.20">
    <property type="entry name" value="MFS general substrate transporter like domains"/>
    <property type="match status" value="1"/>
</dbReference>
<keyword evidence="3" id="KW-0812">Transmembrane</keyword>
<feature type="transmembrane region" description="Helical" evidence="3">
    <location>
        <begin position="428"/>
        <end position="451"/>
    </location>
</feature>
<dbReference type="AlphaFoldDB" id="S8FP27"/>
<proteinExistence type="inferred from homology"/>
<dbReference type="GO" id="GO:0022857">
    <property type="term" value="F:transmembrane transporter activity"/>
    <property type="evidence" value="ECO:0007669"/>
    <property type="project" value="InterPro"/>
</dbReference>
<feature type="domain" description="Major facilitator superfamily (MFS) profile" evidence="4">
    <location>
        <begin position="57"/>
        <end position="454"/>
    </location>
</feature>
<dbReference type="InterPro" id="IPR011701">
    <property type="entry name" value="MFS"/>
</dbReference>
<reference evidence="5 6" key="1">
    <citation type="journal article" date="2012" name="Science">
        <title>The Paleozoic origin of enzymatic lignin decomposition reconstructed from 31 fungal genomes.</title>
        <authorList>
            <person name="Floudas D."/>
            <person name="Binder M."/>
            <person name="Riley R."/>
            <person name="Barry K."/>
            <person name="Blanchette R.A."/>
            <person name="Henrissat B."/>
            <person name="Martinez A.T."/>
            <person name="Otillar R."/>
            <person name="Spatafora J.W."/>
            <person name="Yadav J.S."/>
            <person name="Aerts A."/>
            <person name="Benoit I."/>
            <person name="Boyd A."/>
            <person name="Carlson A."/>
            <person name="Copeland A."/>
            <person name="Coutinho P.M."/>
            <person name="de Vries R.P."/>
            <person name="Ferreira P."/>
            <person name="Findley K."/>
            <person name="Foster B."/>
            <person name="Gaskell J."/>
            <person name="Glotzer D."/>
            <person name="Gorecki P."/>
            <person name="Heitman J."/>
            <person name="Hesse C."/>
            <person name="Hori C."/>
            <person name="Igarashi K."/>
            <person name="Jurgens J.A."/>
            <person name="Kallen N."/>
            <person name="Kersten P."/>
            <person name="Kohler A."/>
            <person name="Kuees U."/>
            <person name="Kumar T.K.A."/>
            <person name="Kuo A."/>
            <person name="LaButti K."/>
            <person name="Larrondo L.F."/>
            <person name="Lindquist E."/>
            <person name="Ling A."/>
            <person name="Lombard V."/>
            <person name="Lucas S."/>
            <person name="Lundell T."/>
            <person name="Martin R."/>
            <person name="McLaughlin D.J."/>
            <person name="Morgenstern I."/>
            <person name="Morin E."/>
            <person name="Murat C."/>
            <person name="Nagy L.G."/>
            <person name="Nolan M."/>
            <person name="Ohm R.A."/>
            <person name="Patyshakuliyeva A."/>
            <person name="Rokas A."/>
            <person name="Ruiz-Duenas F.J."/>
            <person name="Sabat G."/>
            <person name="Salamov A."/>
            <person name="Samejima M."/>
            <person name="Schmutz J."/>
            <person name="Slot J.C."/>
            <person name="St John F."/>
            <person name="Stenlid J."/>
            <person name="Sun H."/>
            <person name="Sun S."/>
            <person name="Syed K."/>
            <person name="Tsang A."/>
            <person name="Wiebenga A."/>
            <person name="Young D."/>
            <person name="Pisabarro A."/>
            <person name="Eastwood D.C."/>
            <person name="Martin F."/>
            <person name="Cullen D."/>
            <person name="Grigoriev I.V."/>
            <person name="Hibbett D.S."/>
        </authorList>
    </citation>
    <scope>NUCLEOTIDE SEQUENCE</scope>
    <source>
        <strain evidence="6">FP-58527</strain>
    </source>
</reference>
<dbReference type="InParanoid" id="S8FP27"/>
<feature type="transmembrane region" description="Helical" evidence="3">
    <location>
        <begin position="229"/>
        <end position="247"/>
    </location>
</feature>
<sequence length="464" mass="49626">MSRPTHIDFTPADVEAKAQEKFSQNEKKASSASASYVDTADDVPQDVNDYPDGGLRAWLVVFGCVLFSSTTLGWAREHCGLLSLILRAWGVVQTYYQEHIFPDASATVLSLLGSVSGMIMTLLSFITGKIGDRFGFKPLLALGAMFWLAGMLGSAFCTKLWQFFITQGLLQGIANALIFPLVVSLPAQWFLKYRAFAIGVVVAGCSFGGALATLLMYKMFATLGLKKTFAIYSVMDAACFVVALVLIKERRAPSSRKAIVWIDITFFKDPVFWSLGLCILCTVFGYLTPIFFLPTFTIETIPGTGDFLSALPLMLLNFGAAAGRSSVGFVADRIGPVNALLISVGISGLAQLLIWNFVNTYPGIIAFGIIYGFFCGCFISLTPAVCAQLYGADRLAGLSGLTLFFNLPGNAAGAPLGGAILAGTGGNWHAVACYSGGMQVLGVLLISPALAARFKKQPKLIAVF</sequence>
<dbReference type="HOGENOM" id="CLU_001265_1_2_1"/>
<dbReference type="eggNOG" id="KOG2504">
    <property type="taxonomic scope" value="Eukaryota"/>
</dbReference>
<evidence type="ECO:0000256" key="3">
    <source>
        <dbReference type="SAM" id="Phobius"/>
    </source>
</evidence>
<keyword evidence="6" id="KW-1185">Reference proteome</keyword>
<keyword evidence="3" id="KW-1133">Transmembrane helix</keyword>
<dbReference type="Proteomes" id="UP000015241">
    <property type="component" value="Unassembled WGS sequence"/>
</dbReference>
<dbReference type="InterPro" id="IPR036259">
    <property type="entry name" value="MFS_trans_sf"/>
</dbReference>
<dbReference type="PANTHER" id="PTHR11360">
    <property type="entry name" value="MONOCARBOXYLATE TRANSPORTER"/>
    <property type="match status" value="1"/>
</dbReference>
<feature type="transmembrane region" description="Helical" evidence="3">
    <location>
        <begin position="162"/>
        <end position="183"/>
    </location>
</feature>
<dbReference type="EMBL" id="KE504152">
    <property type="protein sequence ID" value="EPT00060.1"/>
    <property type="molecule type" value="Genomic_DNA"/>
</dbReference>
<evidence type="ECO:0000256" key="1">
    <source>
        <dbReference type="ARBA" id="ARBA00004141"/>
    </source>
</evidence>
<comment type="similarity">
    <text evidence="2">Belongs to the major facilitator superfamily. Monocarboxylate porter (TC 2.A.1.13) family.</text>
</comment>
<feature type="transmembrane region" description="Helical" evidence="3">
    <location>
        <begin position="364"/>
        <end position="391"/>
    </location>
</feature>
<name>S8FP27_FOMSC</name>
<feature type="transmembrane region" description="Helical" evidence="3">
    <location>
        <begin position="55"/>
        <end position="72"/>
    </location>
</feature>
<gene>
    <name evidence="5" type="ORF">FOMPIDRAFT_151882</name>
</gene>
<dbReference type="SUPFAM" id="SSF103473">
    <property type="entry name" value="MFS general substrate transporter"/>
    <property type="match status" value="1"/>
</dbReference>
<evidence type="ECO:0000259" key="4">
    <source>
        <dbReference type="PROSITE" id="PS50850"/>
    </source>
</evidence>
<feature type="transmembrane region" description="Helical" evidence="3">
    <location>
        <begin position="271"/>
        <end position="292"/>
    </location>
</feature>
<organism evidence="5 6">
    <name type="scientific">Fomitopsis schrenkii</name>
    <name type="common">Brown rot fungus</name>
    <dbReference type="NCBI Taxonomy" id="2126942"/>
    <lineage>
        <taxon>Eukaryota</taxon>
        <taxon>Fungi</taxon>
        <taxon>Dikarya</taxon>
        <taxon>Basidiomycota</taxon>
        <taxon>Agaricomycotina</taxon>
        <taxon>Agaricomycetes</taxon>
        <taxon>Polyporales</taxon>
        <taxon>Fomitopsis</taxon>
    </lineage>
</organism>
<dbReference type="InterPro" id="IPR020846">
    <property type="entry name" value="MFS_dom"/>
</dbReference>
<feature type="transmembrane region" description="Helical" evidence="3">
    <location>
        <begin position="339"/>
        <end position="358"/>
    </location>
</feature>
<feature type="transmembrane region" description="Helical" evidence="3">
    <location>
        <begin position="195"/>
        <end position="217"/>
    </location>
</feature>